<protein>
    <submittedName>
        <fullName evidence="1">Uncharacterized protein</fullName>
    </submittedName>
</protein>
<accession>A0ABT0VHH5</accession>
<dbReference type="EMBL" id="JAMQAY010000011">
    <property type="protein sequence ID" value="MCM2403900.1"/>
    <property type="molecule type" value="Genomic_DNA"/>
</dbReference>
<evidence type="ECO:0000313" key="1">
    <source>
        <dbReference type="EMBL" id="MCM2403900.1"/>
    </source>
</evidence>
<keyword evidence="2" id="KW-1185">Reference proteome</keyword>
<sequence>MVQIKVWFETMHRKRLCRDPGALIALHSIILHTGNTARRPLVDLNEIPHVDASKKTRMALLIEGGKIAGRRYPFCLFGKALLIAS</sequence>
<name>A0ABT0VHH5_9HYPH</name>
<gene>
    <name evidence="1" type="ORF">NBH20_22215</name>
</gene>
<proteinExistence type="predicted"/>
<evidence type="ECO:0000313" key="2">
    <source>
        <dbReference type="Proteomes" id="UP001155079"/>
    </source>
</evidence>
<organism evidence="1 2">
    <name type="scientific">Ciceribacter sichuanensis</name>
    <dbReference type="NCBI Taxonomy" id="2949647"/>
    <lineage>
        <taxon>Bacteria</taxon>
        <taxon>Pseudomonadati</taxon>
        <taxon>Pseudomonadota</taxon>
        <taxon>Alphaproteobacteria</taxon>
        <taxon>Hyphomicrobiales</taxon>
        <taxon>Rhizobiaceae</taxon>
        <taxon>Ciceribacter</taxon>
    </lineage>
</organism>
<reference evidence="1 2" key="1">
    <citation type="submission" date="2022-06" db="EMBL/GenBank/DDBJ databases">
        <authorList>
            <person name="Sun Q."/>
        </authorList>
    </citation>
    <scope>NUCLEOTIDE SEQUENCE [LARGE SCALE GENOMIC DNA]</scope>
    <source>
        <strain evidence="1 2">S153</strain>
    </source>
</reference>
<dbReference type="Proteomes" id="UP001155079">
    <property type="component" value="Unassembled WGS sequence"/>
</dbReference>
<comment type="caution">
    <text evidence="1">The sequence shown here is derived from an EMBL/GenBank/DDBJ whole genome shotgun (WGS) entry which is preliminary data.</text>
</comment>